<evidence type="ECO:0000256" key="1">
    <source>
        <dbReference type="PROSITE-ProRule" id="PRU00047"/>
    </source>
</evidence>
<dbReference type="InterPro" id="IPR036875">
    <property type="entry name" value="Znf_CCHC_sf"/>
</dbReference>
<keyword evidence="1" id="KW-0863">Zinc-finger</keyword>
<accession>A0A813LR76</accession>
<dbReference type="AlphaFoldDB" id="A0A813LR76"/>
<dbReference type="PROSITE" id="PS50158">
    <property type="entry name" value="ZF_CCHC"/>
    <property type="match status" value="1"/>
</dbReference>
<evidence type="ECO:0000313" key="4">
    <source>
        <dbReference type="EMBL" id="CAE8735406.1"/>
    </source>
</evidence>
<dbReference type="GO" id="GO:0008270">
    <property type="term" value="F:zinc ion binding"/>
    <property type="evidence" value="ECO:0007669"/>
    <property type="project" value="UniProtKB-KW"/>
</dbReference>
<dbReference type="PANTHER" id="PTHR22639:SF3">
    <property type="entry name" value="ZINC FINGER CCHC DOMAIN-CONTAINING PROTEIN 3"/>
    <property type="match status" value="1"/>
</dbReference>
<sequence length="106" mass="11202">SVQRAIPGLDEALPDDAKGYGKAGRDRTFVRPAPYEGSPKDCHNCGQKGHIAKDCPKEQLCSCCGLGGHRKAECPKGAKQCDICGKFGHLRAMCQSKGKGKGKGNS</sequence>
<dbReference type="PANTHER" id="PTHR22639">
    <property type="entry name" value="GAG-RELATED PROTEIN"/>
    <property type="match status" value="1"/>
</dbReference>
<reference evidence="4" key="1">
    <citation type="submission" date="2021-02" db="EMBL/GenBank/DDBJ databases">
        <authorList>
            <person name="Dougan E. K."/>
            <person name="Rhodes N."/>
            <person name="Thang M."/>
            <person name="Chan C."/>
        </authorList>
    </citation>
    <scope>NUCLEOTIDE SEQUENCE</scope>
</reference>
<protein>
    <recommendedName>
        <fullName evidence="3">CCHC-type domain-containing protein</fullName>
    </recommendedName>
</protein>
<feature type="non-terminal residue" evidence="4">
    <location>
        <position position="106"/>
    </location>
</feature>
<dbReference type="InterPro" id="IPR001878">
    <property type="entry name" value="Znf_CCHC"/>
</dbReference>
<feature type="non-terminal residue" evidence="4">
    <location>
        <position position="1"/>
    </location>
</feature>
<comment type="caution">
    <text evidence="4">The sequence shown here is derived from an EMBL/GenBank/DDBJ whole genome shotgun (WGS) entry which is preliminary data.</text>
</comment>
<evidence type="ECO:0000313" key="5">
    <source>
        <dbReference type="Proteomes" id="UP000626109"/>
    </source>
</evidence>
<dbReference type="SMART" id="SM00343">
    <property type="entry name" value="ZnF_C2HC"/>
    <property type="match status" value="3"/>
</dbReference>
<feature type="region of interest" description="Disordered" evidence="2">
    <location>
        <begin position="1"/>
        <end position="39"/>
    </location>
</feature>
<dbReference type="Proteomes" id="UP000626109">
    <property type="component" value="Unassembled WGS sequence"/>
</dbReference>
<dbReference type="Pfam" id="PF14392">
    <property type="entry name" value="zf-CCHC_4"/>
    <property type="match status" value="2"/>
</dbReference>
<feature type="domain" description="CCHC-type" evidence="3">
    <location>
        <begin position="42"/>
        <end position="57"/>
    </location>
</feature>
<dbReference type="Gene3D" id="4.10.60.10">
    <property type="entry name" value="Zinc finger, CCHC-type"/>
    <property type="match status" value="2"/>
</dbReference>
<keyword evidence="1" id="KW-0479">Metal-binding</keyword>
<dbReference type="InterPro" id="IPR042509">
    <property type="entry name" value="ZCCHC3"/>
</dbReference>
<gene>
    <name evidence="4" type="ORF">PGLA2088_LOCUS47816</name>
</gene>
<dbReference type="GO" id="GO:0002218">
    <property type="term" value="P:activation of innate immune response"/>
    <property type="evidence" value="ECO:0007669"/>
    <property type="project" value="InterPro"/>
</dbReference>
<organism evidence="4 5">
    <name type="scientific">Polarella glacialis</name>
    <name type="common">Dinoflagellate</name>
    <dbReference type="NCBI Taxonomy" id="89957"/>
    <lineage>
        <taxon>Eukaryota</taxon>
        <taxon>Sar</taxon>
        <taxon>Alveolata</taxon>
        <taxon>Dinophyceae</taxon>
        <taxon>Suessiales</taxon>
        <taxon>Suessiaceae</taxon>
        <taxon>Polarella</taxon>
    </lineage>
</organism>
<feature type="compositionally biased region" description="Basic and acidic residues" evidence="2">
    <location>
        <begin position="15"/>
        <end position="29"/>
    </location>
</feature>
<evidence type="ECO:0000259" key="3">
    <source>
        <dbReference type="PROSITE" id="PS50158"/>
    </source>
</evidence>
<dbReference type="InterPro" id="IPR025836">
    <property type="entry name" value="Zn_knuckle_CX2CX4HX4C"/>
</dbReference>
<dbReference type="GO" id="GO:0003690">
    <property type="term" value="F:double-stranded DNA binding"/>
    <property type="evidence" value="ECO:0007669"/>
    <property type="project" value="InterPro"/>
</dbReference>
<proteinExistence type="predicted"/>
<name>A0A813LR76_POLGL</name>
<keyword evidence="1" id="KW-0862">Zinc</keyword>
<dbReference type="EMBL" id="CAJNNW010036543">
    <property type="protein sequence ID" value="CAE8735406.1"/>
    <property type="molecule type" value="Genomic_DNA"/>
</dbReference>
<dbReference type="Pfam" id="PF00098">
    <property type="entry name" value="zf-CCHC"/>
    <property type="match status" value="1"/>
</dbReference>
<evidence type="ECO:0000256" key="2">
    <source>
        <dbReference type="SAM" id="MobiDB-lite"/>
    </source>
</evidence>
<dbReference type="GO" id="GO:0003723">
    <property type="term" value="F:RNA binding"/>
    <property type="evidence" value="ECO:0007669"/>
    <property type="project" value="InterPro"/>
</dbReference>
<dbReference type="SUPFAM" id="SSF57756">
    <property type="entry name" value="Retrovirus zinc finger-like domains"/>
    <property type="match status" value="1"/>
</dbReference>